<evidence type="ECO:0000313" key="12">
    <source>
        <dbReference type="EMBL" id="MVW75900.1"/>
    </source>
</evidence>
<evidence type="ECO:0000256" key="9">
    <source>
        <dbReference type="ARBA" id="ARBA00023284"/>
    </source>
</evidence>
<dbReference type="GO" id="GO:0048038">
    <property type="term" value="F:quinone binding"/>
    <property type="evidence" value="ECO:0007669"/>
    <property type="project" value="UniProtKB-KW"/>
</dbReference>
<dbReference type="PANTHER" id="PTHR34573">
    <property type="entry name" value="VKC DOMAIN-CONTAINING PROTEIN"/>
    <property type="match status" value="1"/>
</dbReference>
<dbReference type="InterPro" id="IPR038354">
    <property type="entry name" value="VKOR_sf"/>
</dbReference>
<dbReference type="Pfam" id="PF07884">
    <property type="entry name" value="VKOR"/>
    <property type="match status" value="1"/>
</dbReference>
<keyword evidence="3 10" id="KW-0812">Transmembrane</keyword>
<keyword evidence="9" id="KW-0676">Redox-active center</keyword>
<dbReference type="EMBL" id="WKJZ01000001">
    <property type="protein sequence ID" value="MVW75900.1"/>
    <property type="molecule type" value="Genomic_DNA"/>
</dbReference>
<keyword evidence="8" id="KW-1015">Disulfide bond</keyword>
<dbReference type="SMART" id="SM00756">
    <property type="entry name" value="VKc"/>
    <property type="match status" value="1"/>
</dbReference>
<evidence type="ECO:0000256" key="7">
    <source>
        <dbReference type="ARBA" id="ARBA00023136"/>
    </source>
</evidence>
<evidence type="ECO:0000256" key="6">
    <source>
        <dbReference type="ARBA" id="ARBA00023002"/>
    </source>
</evidence>
<dbReference type="InterPro" id="IPR044698">
    <property type="entry name" value="VKOR/LTO1"/>
</dbReference>
<evidence type="ECO:0000256" key="5">
    <source>
        <dbReference type="ARBA" id="ARBA00022989"/>
    </source>
</evidence>
<dbReference type="InterPro" id="IPR036249">
    <property type="entry name" value="Thioredoxin-like_sf"/>
</dbReference>
<evidence type="ECO:0000256" key="3">
    <source>
        <dbReference type="ARBA" id="ARBA00022692"/>
    </source>
</evidence>
<dbReference type="AlphaFoldDB" id="A0A6I4KTG2"/>
<dbReference type="CDD" id="cd12916">
    <property type="entry name" value="VKOR_1"/>
    <property type="match status" value="1"/>
</dbReference>
<keyword evidence="4" id="KW-0874">Quinone</keyword>
<dbReference type="Gene3D" id="3.40.30.10">
    <property type="entry name" value="Glutaredoxin"/>
    <property type="match status" value="1"/>
</dbReference>
<dbReference type="GO" id="GO:0016020">
    <property type="term" value="C:membrane"/>
    <property type="evidence" value="ECO:0007669"/>
    <property type="project" value="UniProtKB-SubCell"/>
</dbReference>
<dbReference type="Gene3D" id="1.20.1440.130">
    <property type="entry name" value="VKOR domain"/>
    <property type="match status" value="1"/>
</dbReference>
<dbReference type="InterPro" id="IPR012932">
    <property type="entry name" value="VKOR"/>
</dbReference>
<protein>
    <submittedName>
        <fullName evidence="12">Vitamin K epoxide reductase</fullName>
    </submittedName>
</protein>
<feature type="domain" description="Vitamin K epoxide reductase" evidence="11">
    <location>
        <begin position="2"/>
        <end position="120"/>
    </location>
</feature>
<comment type="subcellular location">
    <subcellularLocation>
        <location evidence="1">Membrane</location>
        <topology evidence="1">Multi-pass membrane protein</topology>
    </subcellularLocation>
</comment>
<evidence type="ECO:0000256" key="2">
    <source>
        <dbReference type="ARBA" id="ARBA00006214"/>
    </source>
</evidence>
<dbReference type="GO" id="GO:0016491">
    <property type="term" value="F:oxidoreductase activity"/>
    <property type="evidence" value="ECO:0007669"/>
    <property type="project" value="UniProtKB-KW"/>
</dbReference>
<sequence>MALLGMLLTAYLSYSAFSQSVPAFCAADSGCELIQQSRWSRVFGVPLALWGFALYGLLAAMAWRLPAKALRWQRLALVAVLGLGISLYLTLLGWWQLKAFCLWCLLSLTLLAGICVRLGLSRPQSLERAQWQRWSGSCALALLLSIGGLQLAYSDLLEPREDPQLQALAEHLQRIDARFYGAFWCPACQEQKRLFGSSAKRLPYVECAPNGSKGLVVRACLDANVSGYPTWVIRGRRYQQVLSVEELTRYSRFKAEQ</sequence>
<organism evidence="12 13">
    <name type="scientific">Pseudomonas xionganensis</name>
    <dbReference type="NCBI Taxonomy" id="2654845"/>
    <lineage>
        <taxon>Bacteria</taxon>
        <taxon>Pseudomonadati</taxon>
        <taxon>Pseudomonadota</taxon>
        <taxon>Gammaproteobacteria</taxon>
        <taxon>Pseudomonadales</taxon>
        <taxon>Pseudomonadaceae</taxon>
        <taxon>Pseudomonas</taxon>
    </lineage>
</organism>
<feature type="transmembrane region" description="Helical" evidence="10">
    <location>
        <begin position="132"/>
        <end position="153"/>
    </location>
</feature>
<name>A0A6I4KTG2_9PSED</name>
<feature type="transmembrane region" description="Helical" evidence="10">
    <location>
        <begin position="42"/>
        <end position="63"/>
    </location>
</feature>
<dbReference type="PANTHER" id="PTHR34573:SF1">
    <property type="entry name" value="VITAMIN K EPOXIDE REDUCTASE DOMAIN-CONTAINING PROTEIN"/>
    <property type="match status" value="1"/>
</dbReference>
<keyword evidence="7 10" id="KW-0472">Membrane</keyword>
<proteinExistence type="inferred from homology"/>
<dbReference type="Proteomes" id="UP000429555">
    <property type="component" value="Unassembled WGS sequence"/>
</dbReference>
<accession>A0A6I4KTG2</accession>
<comment type="caution">
    <text evidence="12">The sequence shown here is derived from an EMBL/GenBank/DDBJ whole genome shotgun (WGS) entry which is preliminary data.</text>
</comment>
<keyword evidence="13" id="KW-1185">Reference proteome</keyword>
<feature type="transmembrane region" description="Helical" evidence="10">
    <location>
        <begin position="75"/>
        <end position="94"/>
    </location>
</feature>
<dbReference type="SUPFAM" id="SSF52833">
    <property type="entry name" value="Thioredoxin-like"/>
    <property type="match status" value="1"/>
</dbReference>
<evidence type="ECO:0000313" key="13">
    <source>
        <dbReference type="Proteomes" id="UP000429555"/>
    </source>
</evidence>
<keyword evidence="5 10" id="KW-1133">Transmembrane helix</keyword>
<evidence type="ECO:0000256" key="1">
    <source>
        <dbReference type="ARBA" id="ARBA00004141"/>
    </source>
</evidence>
<evidence type="ECO:0000256" key="8">
    <source>
        <dbReference type="ARBA" id="ARBA00023157"/>
    </source>
</evidence>
<gene>
    <name evidence="12" type="ORF">GJV18_11285</name>
</gene>
<evidence type="ECO:0000256" key="10">
    <source>
        <dbReference type="SAM" id="Phobius"/>
    </source>
</evidence>
<reference evidence="12 13" key="1">
    <citation type="submission" date="2019-11" db="EMBL/GenBank/DDBJ databases">
        <title>Pseudomonas flavidum sp. nov., isolated from Baiyang Lake.</title>
        <authorList>
            <person name="Zhao Y."/>
        </authorList>
    </citation>
    <scope>NUCLEOTIDE SEQUENCE [LARGE SCALE GENOMIC DNA]</scope>
    <source>
        <strain evidence="13">R-22-3 w-18</strain>
    </source>
</reference>
<comment type="similarity">
    <text evidence="2">Belongs to the VKOR family.</text>
</comment>
<feature type="transmembrane region" description="Helical" evidence="10">
    <location>
        <begin position="100"/>
        <end position="120"/>
    </location>
</feature>
<evidence type="ECO:0000259" key="11">
    <source>
        <dbReference type="SMART" id="SM00756"/>
    </source>
</evidence>
<evidence type="ECO:0000256" key="4">
    <source>
        <dbReference type="ARBA" id="ARBA00022719"/>
    </source>
</evidence>
<keyword evidence="6" id="KW-0560">Oxidoreductase</keyword>